<accession>A0A7Y9DWB4</accession>
<evidence type="ECO:0000256" key="1">
    <source>
        <dbReference type="SAM" id="MobiDB-lite"/>
    </source>
</evidence>
<proteinExistence type="predicted"/>
<feature type="region of interest" description="Disordered" evidence="1">
    <location>
        <begin position="1"/>
        <end position="22"/>
    </location>
</feature>
<dbReference type="EMBL" id="JACCBN010000001">
    <property type="protein sequence ID" value="NYD36695.1"/>
    <property type="molecule type" value="Genomic_DNA"/>
</dbReference>
<reference evidence="2 3" key="1">
    <citation type="submission" date="2020-07" db="EMBL/GenBank/DDBJ databases">
        <title>Sequencing the genomes of 1000 actinobacteria strains.</title>
        <authorList>
            <person name="Klenk H.-P."/>
        </authorList>
    </citation>
    <scope>NUCLEOTIDE SEQUENCE [LARGE SCALE GENOMIC DNA]</scope>
    <source>
        <strain evidence="2 3">DSM 45772</strain>
    </source>
</reference>
<organism evidence="2 3">
    <name type="scientific">Actinomycetospora corticicola</name>
    <dbReference type="NCBI Taxonomy" id="663602"/>
    <lineage>
        <taxon>Bacteria</taxon>
        <taxon>Bacillati</taxon>
        <taxon>Actinomycetota</taxon>
        <taxon>Actinomycetes</taxon>
        <taxon>Pseudonocardiales</taxon>
        <taxon>Pseudonocardiaceae</taxon>
        <taxon>Actinomycetospora</taxon>
    </lineage>
</organism>
<comment type="caution">
    <text evidence="2">The sequence shown here is derived from an EMBL/GenBank/DDBJ whole genome shotgun (WGS) entry which is preliminary data.</text>
</comment>
<evidence type="ECO:0000313" key="3">
    <source>
        <dbReference type="Proteomes" id="UP000535890"/>
    </source>
</evidence>
<protein>
    <submittedName>
        <fullName evidence="2">Uncharacterized protein</fullName>
    </submittedName>
</protein>
<dbReference type="RefSeq" id="WP_281376278.1">
    <property type="nucleotide sequence ID" value="NZ_BAABHP010000021.1"/>
</dbReference>
<name>A0A7Y9DWB4_9PSEU</name>
<dbReference type="AlphaFoldDB" id="A0A7Y9DWB4"/>
<dbReference type="Proteomes" id="UP000535890">
    <property type="component" value="Unassembled WGS sequence"/>
</dbReference>
<keyword evidence="3" id="KW-1185">Reference proteome</keyword>
<feature type="compositionally biased region" description="Basic and acidic residues" evidence="1">
    <location>
        <begin position="1"/>
        <end position="21"/>
    </location>
</feature>
<evidence type="ECO:0000313" key="2">
    <source>
        <dbReference type="EMBL" id="NYD36695.1"/>
    </source>
</evidence>
<gene>
    <name evidence="2" type="ORF">BJ983_002797</name>
</gene>
<sequence>MARVSDELREDDVRRGEEPRSGGRLQADAFLALLLRVTDQP</sequence>